<accession>A0A3G2I672</accession>
<evidence type="ECO:0000256" key="3">
    <source>
        <dbReference type="ARBA" id="ARBA00011245"/>
    </source>
</evidence>
<dbReference type="NCBIfam" id="TIGR00113">
    <property type="entry name" value="queA"/>
    <property type="match status" value="1"/>
</dbReference>
<dbReference type="NCBIfam" id="NF001140">
    <property type="entry name" value="PRK00147.1"/>
    <property type="match status" value="1"/>
</dbReference>
<evidence type="ECO:0000256" key="2">
    <source>
        <dbReference type="ARBA" id="ARBA00004691"/>
    </source>
</evidence>
<evidence type="ECO:0000256" key="4">
    <source>
        <dbReference type="ARBA" id="ARBA00022490"/>
    </source>
</evidence>
<dbReference type="InterPro" id="IPR003699">
    <property type="entry name" value="QueA"/>
</dbReference>
<keyword evidence="4 13" id="KW-0963">Cytoplasm</keyword>
<keyword evidence="5 13" id="KW-0808">Transferase</keyword>
<dbReference type="FunFam" id="3.40.1780.10:FF:000001">
    <property type="entry name" value="S-adenosylmethionine:tRNA ribosyltransferase-isomerase"/>
    <property type="match status" value="1"/>
</dbReference>
<comment type="pathway">
    <text evidence="2 13">tRNA modification; tRNA-queuosine biosynthesis.</text>
</comment>
<evidence type="ECO:0000313" key="14">
    <source>
        <dbReference type="EMBL" id="AYN24910.1"/>
    </source>
</evidence>
<dbReference type="InterPro" id="IPR042118">
    <property type="entry name" value="QueA_dom1"/>
</dbReference>
<keyword evidence="6 13" id="KW-0949">S-adenosyl-L-methionine</keyword>
<evidence type="ECO:0000256" key="6">
    <source>
        <dbReference type="ARBA" id="ARBA00022691"/>
    </source>
</evidence>
<keyword evidence="14" id="KW-0328">Glycosyltransferase</keyword>
<dbReference type="UniPathway" id="UPA00392"/>
<dbReference type="EC" id="2.4.99.17" evidence="10 13"/>
<dbReference type="Gene3D" id="2.40.10.240">
    <property type="entry name" value="QueA-like"/>
    <property type="match status" value="1"/>
</dbReference>
<comment type="subunit">
    <text evidence="3 13">Monomer.</text>
</comment>
<dbReference type="GO" id="GO:0005737">
    <property type="term" value="C:cytoplasm"/>
    <property type="evidence" value="ECO:0007669"/>
    <property type="project" value="UniProtKB-SubCell"/>
</dbReference>
<comment type="similarity">
    <text evidence="9 13">Belongs to the QueA family.</text>
</comment>
<name>A0A3G2I672_BUCRM</name>
<evidence type="ECO:0000256" key="5">
    <source>
        <dbReference type="ARBA" id="ARBA00022679"/>
    </source>
</evidence>
<dbReference type="InterPro" id="IPR036100">
    <property type="entry name" value="QueA_sf"/>
</dbReference>
<dbReference type="AlphaFoldDB" id="A0A3G2I672"/>
<dbReference type="PANTHER" id="PTHR30307">
    <property type="entry name" value="S-ADENOSYLMETHIONINE:TRNA RIBOSYLTRANSFERASE-ISOMERASE"/>
    <property type="match status" value="1"/>
</dbReference>
<dbReference type="Proteomes" id="UP000271533">
    <property type="component" value="Chromosome"/>
</dbReference>
<evidence type="ECO:0000313" key="15">
    <source>
        <dbReference type="Proteomes" id="UP000271533"/>
    </source>
</evidence>
<evidence type="ECO:0000256" key="1">
    <source>
        <dbReference type="ARBA" id="ARBA00004496"/>
    </source>
</evidence>
<dbReference type="GO" id="GO:0051075">
    <property type="term" value="F:S-adenosylmethionine:tRNA ribosyltransferase-isomerase activity"/>
    <property type="evidence" value="ECO:0007669"/>
    <property type="project" value="UniProtKB-EC"/>
</dbReference>
<dbReference type="Pfam" id="PF02547">
    <property type="entry name" value="Queuosine_synth"/>
    <property type="match status" value="1"/>
</dbReference>
<dbReference type="InterPro" id="IPR042119">
    <property type="entry name" value="QueA_dom2"/>
</dbReference>
<evidence type="ECO:0000256" key="7">
    <source>
        <dbReference type="ARBA" id="ARBA00022785"/>
    </source>
</evidence>
<dbReference type="Gene3D" id="3.40.1780.10">
    <property type="entry name" value="QueA-like"/>
    <property type="match status" value="1"/>
</dbReference>
<evidence type="ECO:0000256" key="13">
    <source>
        <dbReference type="HAMAP-Rule" id="MF_00113"/>
    </source>
</evidence>
<protein>
    <recommendedName>
        <fullName evidence="11 13">S-adenosylmethionine:tRNA ribosyltransferase-isomerase</fullName>
        <ecNumber evidence="10 13">2.4.99.17</ecNumber>
    </recommendedName>
    <alternativeName>
        <fullName evidence="12 13">Queuosine biosynthesis protein QueA</fullName>
    </alternativeName>
</protein>
<organism evidence="14 15">
    <name type="scientific">Buchnera aphidicola subsp. Rhopalosiphum maidis</name>
    <dbReference type="NCBI Taxonomy" id="118109"/>
    <lineage>
        <taxon>Bacteria</taxon>
        <taxon>Pseudomonadati</taxon>
        <taxon>Pseudomonadota</taxon>
        <taxon>Gammaproteobacteria</taxon>
        <taxon>Enterobacterales</taxon>
        <taxon>Erwiniaceae</taxon>
        <taxon>Buchnera</taxon>
    </lineage>
</organism>
<keyword evidence="14" id="KW-0413">Isomerase</keyword>
<dbReference type="PANTHER" id="PTHR30307:SF0">
    <property type="entry name" value="S-ADENOSYLMETHIONINE:TRNA RIBOSYLTRANSFERASE-ISOMERASE"/>
    <property type="match status" value="1"/>
</dbReference>
<comment type="subcellular location">
    <subcellularLocation>
        <location evidence="1 13">Cytoplasm</location>
    </subcellularLocation>
</comment>
<keyword evidence="7 13" id="KW-0671">Queuosine biosynthesis</keyword>
<dbReference type="OrthoDB" id="9805933at2"/>
<comment type="function">
    <text evidence="13">Transfers and isomerizes the ribose moiety from AdoMet to the 7-aminomethyl group of 7-deazaguanine (preQ1-tRNA) to give epoxyqueuosine (oQ-tRNA).</text>
</comment>
<evidence type="ECO:0000256" key="8">
    <source>
        <dbReference type="ARBA" id="ARBA00052751"/>
    </source>
</evidence>
<evidence type="ECO:0000256" key="10">
    <source>
        <dbReference type="ARBA" id="ARBA00066503"/>
    </source>
</evidence>
<reference evidence="14 15" key="1">
    <citation type="submission" date="2018-10" db="EMBL/GenBank/DDBJ databases">
        <title>Genome sequence of the corn leaf aphid (Rhopalosiphum maidis Fitch).</title>
        <authorList>
            <person name="Chen W."/>
            <person name="Shakir S."/>
            <person name="Bigham M."/>
            <person name="Fei Z."/>
            <person name="Jander G."/>
        </authorList>
    </citation>
    <scope>NUCLEOTIDE SEQUENCE [LARGE SCALE GENOMIC DNA]</scope>
    <source>
        <strain evidence="14 15">BTI</strain>
    </source>
</reference>
<evidence type="ECO:0000256" key="9">
    <source>
        <dbReference type="ARBA" id="ARBA00061210"/>
    </source>
</evidence>
<dbReference type="EMBL" id="CP032759">
    <property type="protein sequence ID" value="AYN24910.1"/>
    <property type="molecule type" value="Genomic_DNA"/>
</dbReference>
<comment type="catalytic activity">
    <reaction evidence="8 13">
        <text>7-aminomethyl-7-carbaguanosine(34) in tRNA + S-adenosyl-L-methionine = epoxyqueuosine(34) in tRNA + adenine + L-methionine + 2 H(+)</text>
        <dbReference type="Rhea" id="RHEA:32155"/>
        <dbReference type="Rhea" id="RHEA-COMP:10342"/>
        <dbReference type="Rhea" id="RHEA-COMP:18582"/>
        <dbReference type="ChEBI" id="CHEBI:15378"/>
        <dbReference type="ChEBI" id="CHEBI:16708"/>
        <dbReference type="ChEBI" id="CHEBI:57844"/>
        <dbReference type="ChEBI" id="CHEBI:59789"/>
        <dbReference type="ChEBI" id="CHEBI:82833"/>
        <dbReference type="ChEBI" id="CHEBI:194443"/>
        <dbReference type="EC" id="2.4.99.17"/>
    </reaction>
</comment>
<evidence type="ECO:0000256" key="11">
    <source>
        <dbReference type="ARBA" id="ARBA00069325"/>
    </source>
</evidence>
<sequence length="357" mass="40923">MHLSNFSFKIPKSLIAFYPFFVRSQSRLLVINGHTGKISHKFFFNILNEINSGDLIIFNDTKVIPARLFGYKQSGGKVEVLLERILNKNSILASIKCSNKIKINSHLFFGKKNKIQSFVSSYKKPFYKIEFYDDNSSIIDIFNNIGHIPLPPYIKRFNEKIDVNSYQTVYKKNLGSVAAPTAGLHFDLPLLDSLSKKGVDIDFLTLHIGSGTFQPIRTLKIEKHIMHSELVQVSSNLIEKIKLCKKKGGRIIAVGTTTLRALESVYNSPSWDKKQDYIKDTNIFIYPGYKHNVVDALITNFHLPESTLIMLVSSFLGYRNTMNAYREAIKNNYRFFSYGDAMYITYNTYAPYEKILT</sequence>
<proteinExistence type="inferred from homology"/>
<dbReference type="SUPFAM" id="SSF111337">
    <property type="entry name" value="QueA-like"/>
    <property type="match status" value="1"/>
</dbReference>
<gene>
    <name evidence="13 14" type="primary">queA</name>
    <name evidence="14" type="ORF">D8S97_03105</name>
</gene>
<evidence type="ECO:0000256" key="12">
    <source>
        <dbReference type="ARBA" id="ARBA00076160"/>
    </source>
</evidence>
<dbReference type="RefSeq" id="WP_158361636.1">
    <property type="nucleotide sequence ID" value="NZ_CP032759.1"/>
</dbReference>
<dbReference type="GO" id="GO:0008616">
    <property type="term" value="P:tRNA queuosine(34) biosynthetic process"/>
    <property type="evidence" value="ECO:0007669"/>
    <property type="project" value="UniProtKB-UniRule"/>
</dbReference>
<dbReference type="HAMAP" id="MF_00113">
    <property type="entry name" value="QueA"/>
    <property type="match status" value="1"/>
</dbReference>